<dbReference type="InterPro" id="IPR051259">
    <property type="entry name" value="rRNA_Methyltransferase"/>
</dbReference>
<comment type="similarity">
    <text evidence="1">Belongs to the class IV-like SAM-binding methyltransferase superfamily. RNA methyltransferase TrmH family.</text>
</comment>
<dbReference type="GO" id="GO:0008173">
    <property type="term" value="F:RNA methyltransferase activity"/>
    <property type="evidence" value="ECO:0007669"/>
    <property type="project" value="InterPro"/>
</dbReference>
<dbReference type="OrthoDB" id="9794400at2"/>
<dbReference type="Proteomes" id="UP000199296">
    <property type="component" value="Unassembled WGS sequence"/>
</dbReference>
<keyword evidence="3 6" id="KW-0808">Transferase</keyword>
<dbReference type="InterPro" id="IPR001537">
    <property type="entry name" value="SpoU_MeTrfase"/>
</dbReference>
<dbReference type="SUPFAM" id="SSF55315">
    <property type="entry name" value="L30e-like"/>
    <property type="match status" value="1"/>
</dbReference>
<reference evidence="6 7" key="1">
    <citation type="submission" date="2016-10" db="EMBL/GenBank/DDBJ databases">
        <authorList>
            <person name="de Groot N.N."/>
        </authorList>
    </citation>
    <scope>NUCLEOTIDE SEQUENCE [LARGE SCALE GENOMIC DNA]</scope>
    <source>
        <strain evidence="6 7">DSM 19803</strain>
    </source>
</reference>
<evidence type="ECO:0000313" key="6">
    <source>
        <dbReference type="EMBL" id="SDG75901.1"/>
    </source>
</evidence>
<gene>
    <name evidence="6" type="ORF">SAMN04488027_106155</name>
</gene>
<dbReference type="Pfam" id="PF00588">
    <property type="entry name" value="SpoU_methylase"/>
    <property type="match status" value="1"/>
</dbReference>
<feature type="domain" description="tRNA/rRNA methyltransferase SpoU type" evidence="4">
    <location>
        <begin position="115"/>
        <end position="253"/>
    </location>
</feature>
<evidence type="ECO:0000256" key="3">
    <source>
        <dbReference type="ARBA" id="ARBA00022679"/>
    </source>
</evidence>
<dbReference type="Gene3D" id="3.40.1280.10">
    <property type="match status" value="1"/>
</dbReference>
<dbReference type="PANTHER" id="PTHR43191:SF2">
    <property type="entry name" value="RRNA METHYLTRANSFERASE 3, MITOCHONDRIAL"/>
    <property type="match status" value="1"/>
</dbReference>
<dbReference type="STRING" id="470826.SAMN04488027_106155"/>
<dbReference type="GO" id="GO:0003723">
    <property type="term" value="F:RNA binding"/>
    <property type="evidence" value="ECO:0007669"/>
    <property type="project" value="InterPro"/>
</dbReference>
<dbReference type="InterPro" id="IPR053888">
    <property type="entry name" value="MRM3-like_sub_bind"/>
</dbReference>
<name>A0A1G7WVD0_9FLAO</name>
<keyword evidence="2 6" id="KW-0489">Methyltransferase</keyword>
<keyword evidence="7" id="KW-1185">Reference proteome</keyword>
<proteinExistence type="inferred from homology"/>
<dbReference type="GO" id="GO:0006396">
    <property type="term" value="P:RNA processing"/>
    <property type="evidence" value="ECO:0007669"/>
    <property type="project" value="InterPro"/>
</dbReference>
<dbReference type="InterPro" id="IPR029064">
    <property type="entry name" value="Ribosomal_eL30-like_sf"/>
</dbReference>
<dbReference type="Gene3D" id="3.30.1330.30">
    <property type="match status" value="1"/>
</dbReference>
<organism evidence="6 7">
    <name type="scientific">Psychroflexus sediminis</name>
    <dbReference type="NCBI Taxonomy" id="470826"/>
    <lineage>
        <taxon>Bacteria</taxon>
        <taxon>Pseudomonadati</taxon>
        <taxon>Bacteroidota</taxon>
        <taxon>Flavobacteriia</taxon>
        <taxon>Flavobacteriales</taxon>
        <taxon>Flavobacteriaceae</taxon>
        <taxon>Psychroflexus</taxon>
    </lineage>
</organism>
<dbReference type="RefSeq" id="WP_093367888.1">
    <property type="nucleotide sequence ID" value="NZ_FNCW01000006.1"/>
</dbReference>
<protein>
    <submittedName>
        <fullName evidence="6">RNA methyltransferase, TrmH family</fullName>
    </submittedName>
</protein>
<dbReference type="GO" id="GO:0032259">
    <property type="term" value="P:methylation"/>
    <property type="evidence" value="ECO:0007669"/>
    <property type="project" value="UniProtKB-KW"/>
</dbReference>
<evidence type="ECO:0000259" key="5">
    <source>
        <dbReference type="Pfam" id="PF22435"/>
    </source>
</evidence>
<accession>A0A1G7WVD0</accession>
<dbReference type="Pfam" id="PF22435">
    <property type="entry name" value="MRM3-like_sub_bind"/>
    <property type="match status" value="1"/>
</dbReference>
<dbReference type="CDD" id="cd18104">
    <property type="entry name" value="SpoU-like_RNA-MTase"/>
    <property type="match status" value="1"/>
</dbReference>
<feature type="domain" description="MRM3-like substrate binding" evidence="5">
    <location>
        <begin position="10"/>
        <end position="95"/>
    </location>
</feature>
<dbReference type="EMBL" id="FNCW01000006">
    <property type="protein sequence ID" value="SDG75901.1"/>
    <property type="molecule type" value="Genomic_DNA"/>
</dbReference>
<dbReference type="InterPro" id="IPR029028">
    <property type="entry name" value="Alpha/beta_knot_MTases"/>
</dbReference>
<sequence>MRKYISSNNNPLIKHLLLLQKKSKLRKKHNEFIIEGAQELRFAIEANYTLKQVLVCLDIFDNEISLENLDSEVLEVSKTVFDKIAYRSSTGGIMAIASSPELTLEKLKFDTKSPLILVAEAPEKPGNIGALLRTCDAACLDAVIIANPRTDLFNPNIIRSSVGTIFTNTIATGTTSEIIDYLKKNNIQIFAAALQDSSSYLDESFKESTAIVLGTEHEGLSETWRAEAHKIVKIPMEGKVDSLNVSVSAAILIFEAKRQRLNI</sequence>
<dbReference type="InterPro" id="IPR029026">
    <property type="entry name" value="tRNA_m1G_MTases_N"/>
</dbReference>
<dbReference type="PANTHER" id="PTHR43191">
    <property type="entry name" value="RRNA METHYLTRANSFERASE 3"/>
    <property type="match status" value="1"/>
</dbReference>
<evidence type="ECO:0000256" key="1">
    <source>
        <dbReference type="ARBA" id="ARBA00007228"/>
    </source>
</evidence>
<dbReference type="SUPFAM" id="SSF75217">
    <property type="entry name" value="alpha/beta knot"/>
    <property type="match status" value="1"/>
</dbReference>
<evidence type="ECO:0000259" key="4">
    <source>
        <dbReference type="Pfam" id="PF00588"/>
    </source>
</evidence>
<evidence type="ECO:0000256" key="2">
    <source>
        <dbReference type="ARBA" id="ARBA00022603"/>
    </source>
</evidence>
<evidence type="ECO:0000313" key="7">
    <source>
        <dbReference type="Proteomes" id="UP000199296"/>
    </source>
</evidence>
<dbReference type="AlphaFoldDB" id="A0A1G7WVD0"/>